<dbReference type="PANTHER" id="PTHR30622">
    <property type="entry name" value="UNDECAPRENYL-DIPHOSPHATASE"/>
    <property type="match status" value="1"/>
</dbReference>
<keyword evidence="5 17" id="KW-1003">Cell membrane</keyword>
<evidence type="ECO:0000256" key="12">
    <source>
        <dbReference type="ARBA" id="ARBA00023251"/>
    </source>
</evidence>
<evidence type="ECO:0000256" key="13">
    <source>
        <dbReference type="ARBA" id="ARBA00023316"/>
    </source>
</evidence>
<keyword evidence="9 17" id="KW-0573">Peptidoglycan synthesis</keyword>
<dbReference type="HAMAP" id="MF_01006">
    <property type="entry name" value="Undec_diphosphatase"/>
    <property type="match status" value="1"/>
</dbReference>
<accession>A0A6C7E439</accession>
<keyword evidence="13 17" id="KW-0961">Cell wall biogenesis/degradation</keyword>
<sequence>MPIIHAIVLGLVQGLSEFLPISSSGHLLLVPWLFGWDDFGGPDGDAIKKTFDVALHLGTFVAVLGYFRRDVITYVREGTLLLVNRKRPTTTDGKLAWFFVLSTVPAALVGAFFEDAIDERLGTPTIIAISLIVFGLLLGWADRMVGKRQLEQFGARDALVVGAAQALALNPGTSRSGITMTGARALGFDRDSAARISFVMSLPVIAGAVLFKTYGAITDGIPSGLYWPMVVGIVTSGISGLAAVWGTLRLIRTRSFTPFVVYRVAAGVLVLALIATGVRDGSA</sequence>
<keyword evidence="7 17" id="KW-0378">Hydrolase</keyword>
<dbReference type="GO" id="GO:0009252">
    <property type="term" value="P:peptidoglycan biosynthetic process"/>
    <property type="evidence" value="ECO:0007669"/>
    <property type="project" value="UniProtKB-KW"/>
</dbReference>
<comment type="catalytic activity">
    <reaction evidence="16 17">
        <text>di-trans,octa-cis-undecaprenyl diphosphate + H2O = di-trans,octa-cis-undecaprenyl phosphate + phosphate + H(+)</text>
        <dbReference type="Rhea" id="RHEA:28094"/>
        <dbReference type="ChEBI" id="CHEBI:15377"/>
        <dbReference type="ChEBI" id="CHEBI:15378"/>
        <dbReference type="ChEBI" id="CHEBI:43474"/>
        <dbReference type="ChEBI" id="CHEBI:58405"/>
        <dbReference type="ChEBI" id="CHEBI:60392"/>
        <dbReference type="EC" id="3.6.1.27"/>
    </reaction>
</comment>
<feature type="transmembrane region" description="Helical" evidence="17">
    <location>
        <begin position="226"/>
        <end position="248"/>
    </location>
</feature>
<keyword evidence="10 17" id="KW-1133">Transmembrane helix</keyword>
<name>A0A6C7E439_ILUCY</name>
<evidence type="ECO:0000313" key="18">
    <source>
        <dbReference type="EMBL" id="BAN01411.1"/>
    </source>
</evidence>
<proteinExistence type="inferred from homology"/>
<evidence type="ECO:0000313" key="19">
    <source>
        <dbReference type="Proteomes" id="UP000011863"/>
    </source>
</evidence>
<protein>
    <recommendedName>
        <fullName evidence="4 17">Undecaprenyl-diphosphatase</fullName>
        <ecNumber evidence="3 17">3.6.1.27</ecNumber>
    </recommendedName>
    <alternativeName>
        <fullName evidence="15 17">Bacitracin resistance protein</fullName>
    </alternativeName>
    <alternativeName>
        <fullName evidence="14 17">Undecaprenyl pyrophosphate phosphatase</fullName>
    </alternativeName>
</protein>
<dbReference type="EC" id="3.6.1.27" evidence="3 17"/>
<dbReference type="RefSeq" id="WP_015440658.1">
    <property type="nucleotide sequence ID" value="NC_020520.1"/>
</dbReference>
<dbReference type="Proteomes" id="UP000011863">
    <property type="component" value="Chromosome"/>
</dbReference>
<dbReference type="EMBL" id="AP012057">
    <property type="protein sequence ID" value="BAN01411.1"/>
    <property type="molecule type" value="Genomic_DNA"/>
</dbReference>
<evidence type="ECO:0000256" key="4">
    <source>
        <dbReference type="ARBA" id="ARBA00021581"/>
    </source>
</evidence>
<evidence type="ECO:0000256" key="2">
    <source>
        <dbReference type="ARBA" id="ARBA00010621"/>
    </source>
</evidence>
<comment type="miscellaneous">
    <text evidence="17">Bacitracin is thought to be involved in the inhibition of peptidoglycan synthesis by sequestering undecaprenyl diphosphate, thereby reducing the pool of lipid carrier available.</text>
</comment>
<comment type="similarity">
    <text evidence="2 17">Belongs to the UppP family.</text>
</comment>
<dbReference type="GO" id="GO:0046677">
    <property type="term" value="P:response to antibiotic"/>
    <property type="evidence" value="ECO:0007669"/>
    <property type="project" value="UniProtKB-UniRule"/>
</dbReference>
<organism evidence="18 19">
    <name type="scientific">Ilumatobacter coccineus (strain NBRC 103263 / KCTC 29153 / YM16-304)</name>
    <dbReference type="NCBI Taxonomy" id="1313172"/>
    <lineage>
        <taxon>Bacteria</taxon>
        <taxon>Bacillati</taxon>
        <taxon>Actinomycetota</taxon>
        <taxon>Acidimicrobiia</taxon>
        <taxon>Acidimicrobiales</taxon>
        <taxon>Ilumatobacteraceae</taxon>
        <taxon>Ilumatobacter</taxon>
    </lineage>
</organism>
<evidence type="ECO:0000256" key="1">
    <source>
        <dbReference type="ARBA" id="ARBA00004651"/>
    </source>
</evidence>
<dbReference type="PANTHER" id="PTHR30622:SF4">
    <property type="entry name" value="UNDECAPRENYL-DIPHOSPHATASE"/>
    <property type="match status" value="1"/>
</dbReference>
<keyword evidence="11 17" id="KW-0472">Membrane</keyword>
<feature type="transmembrane region" description="Helical" evidence="17">
    <location>
        <begin position="95"/>
        <end position="113"/>
    </location>
</feature>
<gene>
    <name evidence="17 18" type="primary">uppP</name>
    <name evidence="18" type="ORF">YM304_10970</name>
</gene>
<evidence type="ECO:0000256" key="6">
    <source>
        <dbReference type="ARBA" id="ARBA00022692"/>
    </source>
</evidence>
<keyword evidence="8 17" id="KW-0133">Cell shape</keyword>
<dbReference type="GO" id="GO:0005886">
    <property type="term" value="C:plasma membrane"/>
    <property type="evidence" value="ECO:0007669"/>
    <property type="project" value="UniProtKB-SubCell"/>
</dbReference>
<keyword evidence="12 17" id="KW-0046">Antibiotic resistance</keyword>
<evidence type="ECO:0000256" key="7">
    <source>
        <dbReference type="ARBA" id="ARBA00022801"/>
    </source>
</evidence>
<comment type="function">
    <text evidence="17">Catalyzes the dephosphorylation of undecaprenyl diphosphate (UPP). Confers resistance to bacitracin.</text>
</comment>
<dbReference type="Pfam" id="PF02673">
    <property type="entry name" value="BacA"/>
    <property type="match status" value="1"/>
</dbReference>
<dbReference type="GO" id="GO:0050380">
    <property type="term" value="F:undecaprenyl-diphosphatase activity"/>
    <property type="evidence" value="ECO:0007669"/>
    <property type="project" value="UniProtKB-UniRule"/>
</dbReference>
<dbReference type="AlphaFoldDB" id="A0A6C7E439"/>
<evidence type="ECO:0000256" key="16">
    <source>
        <dbReference type="ARBA" id="ARBA00047594"/>
    </source>
</evidence>
<dbReference type="KEGG" id="aym:YM304_10970"/>
<evidence type="ECO:0000256" key="10">
    <source>
        <dbReference type="ARBA" id="ARBA00022989"/>
    </source>
</evidence>
<evidence type="ECO:0000256" key="14">
    <source>
        <dbReference type="ARBA" id="ARBA00032707"/>
    </source>
</evidence>
<evidence type="ECO:0000256" key="11">
    <source>
        <dbReference type="ARBA" id="ARBA00023136"/>
    </source>
</evidence>
<dbReference type="GO" id="GO:0008360">
    <property type="term" value="P:regulation of cell shape"/>
    <property type="evidence" value="ECO:0007669"/>
    <property type="project" value="UniProtKB-KW"/>
</dbReference>
<dbReference type="InterPro" id="IPR003824">
    <property type="entry name" value="UppP"/>
</dbReference>
<evidence type="ECO:0000256" key="8">
    <source>
        <dbReference type="ARBA" id="ARBA00022960"/>
    </source>
</evidence>
<feature type="transmembrane region" description="Helical" evidence="17">
    <location>
        <begin position="193"/>
        <end position="214"/>
    </location>
</feature>
<evidence type="ECO:0000256" key="15">
    <source>
        <dbReference type="ARBA" id="ARBA00032932"/>
    </source>
</evidence>
<feature type="transmembrane region" description="Helical" evidence="17">
    <location>
        <begin position="125"/>
        <end position="141"/>
    </location>
</feature>
<keyword evidence="19" id="KW-1185">Reference proteome</keyword>
<evidence type="ECO:0000256" key="9">
    <source>
        <dbReference type="ARBA" id="ARBA00022984"/>
    </source>
</evidence>
<evidence type="ECO:0000256" key="5">
    <source>
        <dbReference type="ARBA" id="ARBA00022475"/>
    </source>
</evidence>
<dbReference type="GO" id="GO:0071555">
    <property type="term" value="P:cell wall organization"/>
    <property type="evidence" value="ECO:0007669"/>
    <property type="project" value="UniProtKB-KW"/>
</dbReference>
<comment type="subcellular location">
    <subcellularLocation>
        <location evidence="1 17">Cell membrane</location>
        <topology evidence="1 17">Multi-pass membrane protein</topology>
    </subcellularLocation>
</comment>
<evidence type="ECO:0000256" key="3">
    <source>
        <dbReference type="ARBA" id="ARBA00012374"/>
    </source>
</evidence>
<feature type="transmembrane region" description="Helical" evidence="17">
    <location>
        <begin position="260"/>
        <end position="278"/>
    </location>
</feature>
<evidence type="ECO:0000256" key="17">
    <source>
        <dbReference type="HAMAP-Rule" id="MF_01006"/>
    </source>
</evidence>
<reference evidence="18 19" key="1">
    <citation type="journal article" date="2013" name="Int. J. Syst. Evol. Microbiol.">
        <title>Ilumatobacter nonamiense sp. nov. and Ilumatobacter coccineum sp. nov., isolated from seashore sand.</title>
        <authorList>
            <person name="Matsumoto A."/>
            <person name="Kasai H."/>
            <person name="Matsuo Y."/>
            <person name="Shizuri Y."/>
            <person name="Ichikawa N."/>
            <person name="Fujita N."/>
            <person name="Omura S."/>
            <person name="Takahashi Y."/>
        </authorList>
    </citation>
    <scope>NUCLEOTIDE SEQUENCE [LARGE SCALE GENOMIC DNA]</scope>
    <source>
        <strain evidence="19">NBRC 103263 / KCTC 29153 / YM16-304</strain>
    </source>
</reference>
<keyword evidence="6 17" id="KW-0812">Transmembrane</keyword>